<dbReference type="GO" id="GO:0061511">
    <property type="term" value="P:centriole elongation"/>
    <property type="evidence" value="ECO:0007669"/>
    <property type="project" value="TreeGrafter"/>
</dbReference>
<dbReference type="AlphaFoldDB" id="A0A553QAG9"/>
<dbReference type="Proteomes" id="UP000316079">
    <property type="component" value="Unassembled WGS sequence"/>
</dbReference>
<feature type="region of interest" description="Disordered" evidence="3">
    <location>
        <begin position="208"/>
        <end position="345"/>
    </location>
</feature>
<sequence length="606" mass="68926">LTLSGELRCLSPVKEGSSDHTLSPFGSRIRLPINPEERPIRPGLKEEQKTFEEFVEEHLKTEQALLQDGEQALNRGAEKRNFLRKGEGSSRVSKRKVSLHSPCRKHTVSPQVIQNQKEQQCGLHQPNRSSPGGPRHSQMVTSEDLLSYKNVNVNKSNPKLDAGVLKINNRRNGNKLSGFTLGHSNNVAFKKINDHIVKVQENNICPRTENSWHSQRREVSSQNVQTIKRFDSPSLSDSEHSSSSDEGPNSQSHTPFPHLLSVHMDHKDQSLDLSDGDYASDAPSDRFNGDHCSPSSTSSSVFNSDSEAELMSSSLKPEKQRLKSDTREWEPSTEMFPEMTRTPEDLTCSLEQKREEKEGPKKDDCRSLTKIQEGFHDPEGMRQQISFLKKQLEDKESHWWQTHSFLESRVEALTRENQELQSRLGANQQLPCKFRANKELQSLLDAPEEIQSRFQDLQHTPRGNQRAHQGCGFSKPQSGMHSTIYYYFHAKTTHSTYPSGLEVVTFANNQKEKYHPDGTREIFFPNGTVKILHSDSREESLFPDGTVIKRSPNGEKLVEFSNGQKEIHTSQYKRRIYPDGAVKTLYTNGRQEIKFSSGKVRITNNQ</sequence>
<feature type="domain" description="Centromere protein J C-terminal" evidence="4">
    <location>
        <begin position="535"/>
        <end position="568"/>
    </location>
</feature>
<dbReference type="Pfam" id="PF07202">
    <property type="entry name" value="Tcp10_C"/>
    <property type="match status" value="3"/>
</dbReference>
<dbReference type="OrthoDB" id="10252174at2759"/>
<keyword evidence="2" id="KW-0175">Coiled coil</keyword>
<protein>
    <recommendedName>
        <fullName evidence="8">Centromere protein J C-terminal domain-containing protein</fullName>
    </recommendedName>
</protein>
<gene>
    <name evidence="6" type="ORF">DNTS_002202</name>
</gene>
<evidence type="ECO:0000313" key="7">
    <source>
        <dbReference type="Proteomes" id="UP000316079"/>
    </source>
</evidence>
<dbReference type="GO" id="GO:0005813">
    <property type="term" value="C:centrosome"/>
    <property type="evidence" value="ECO:0007669"/>
    <property type="project" value="TreeGrafter"/>
</dbReference>
<evidence type="ECO:0000256" key="2">
    <source>
        <dbReference type="SAM" id="Coils"/>
    </source>
</evidence>
<feature type="compositionally biased region" description="Basic and acidic residues" evidence="3">
    <location>
        <begin position="316"/>
        <end position="330"/>
    </location>
</feature>
<feature type="region of interest" description="Disordered" evidence="3">
    <location>
        <begin position="14"/>
        <end position="41"/>
    </location>
</feature>
<name>A0A553QAG9_9TELE</name>
<dbReference type="PANTHER" id="PTHR10331">
    <property type="entry name" value="T COMPLEX PROTEIN 10"/>
    <property type="match status" value="1"/>
</dbReference>
<comment type="caution">
    <text evidence="6">The sequence shown here is derived from an EMBL/GenBank/DDBJ whole genome shotgun (WGS) entry which is preliminary data.</text>
</comment>
<organism evidence="6 7">
    <name type="scientific">Danionella cerebrum</name>
    <dbReference type="NCBI Taxonomy" id="2873325"/>
    <lineage>
        <taxon>Eukaryota</taxon>
        <taxon>Metazoa</taxon>
        <taxon>Chordata</taxon>
        <taxon>Craniata</taxon>
        <taxon>Vertebrata</taxon>
        <taxon>Euteleostomi</taxon>
        <taxon>Actinopterygii</taxon>
        <taxon>Neopterygii</taxon>
        <taxon>Teleostei</taxon>
        <taxon>Ostariophysi</taxon>
        <taxon>Cypriniformes</taxon>
        <taxon>Danionidae</taxon>
        <taxon>Danioninae</taxon>
        <taxon>Danionella</taxon>
    </lineage>
</organism>
<keyword evidence="7" id="KW-1185">Reference proteome</keyword>
<dbReference type="InterPro" id="IPR058029">
    <property type="entry name" value="Tubulin-bd_CENPJ"/>
</dbReference>
<evidence type="ECO:0008006" key="8">
    <source>
        <dbReference type="Google" id="ProtNLM"/>
    </source>
</evidence>
<dbReference type="Gene3D" id="2.60.450.20">
    <property type="match status" value="1"/>
</dbReference>
<evidence type="ECO:0000259" key="4">
    <source>
        <dbReference type="Pfam" id="PF07202"/>
    </source>
</evidence>
<dbReference type="GO" id="GO:0015631">
    <property type="term" value="F:tubulin binding"/>
    <property type="evidence" value="ECO:0007669"/>
    <property type="project" value="TreeGrafter"/>
</dbReference>
<dbReference type="PANTHER" id="PTHR10331:SF28">
    <property type="entry name" value="CENTROMERE PROTEIN J-LIKE"/>
    <property type="match status" value="1"/>
</dbReference>
<accession>A0A553QAG9</accession>
<evidence type="ECO:0000313" key="6">
    <source>
        <dbReference type="EMBL" id="TRY86931.1"/>
    </source>
</evidence>
<dbReference type="GO" id="GO:0060271">
    <property type="term" value="P:cilium assembly"/>
    <property type="evidence" value="ECO:0007669"/>
    <property type="project" value="TreeGrafter"/>
</dbReference>
<dbReference type="EMBL" id="SRMA01026171">
    <property type="protein sequence ID" value="TRY86931.1"/>
    <property type="molecule type" value="Genomic_DNA"/>
</dbReference>
<feature type="compositionally biased region" description="Low complexity" evidence="3">
    <location>
        <begin position="293"/>
        <end position="305"/>
    </location>
</feature>
<comment type="similarity">
    <text evidence="1">Belongs to the TCP10 family.</text>
</comment>
<feature type="domain" description="Centromere protein J C-terminal" evidence="4">
    <location>
        <begin position="498"/>
        <end position="531"/>
    </location>
</feature>
<feature type="domain" description="CENPJ tubulin-binding region" evidence="5">
    <location>
        <begin position="34"/>
        <end position="93"/>
    </location>
</feature>
<feature type="compositionally biased region" description="Basic residues" evidence="3">
    <location>
        <begin position="92"/>
        <end position="107"/>
    </location>
</feature>
<feature type="coiled-coil region" evidence="2">
    <location>
        <begin position="403"/>
        <end position="430"/>
    </location>
</feature>
<feature type="compositionally biased region" description="Polar residues" evidence="3">
    <location>
        <begin position="108"/>
        <end position="119"/>
    </location>
</feature>
<reference evidence="6 7" key="1">
    <citation type="journal article" date="2019" name="Sci. Data">
        <title>Hybrid genome assembly and annotation of Danionella translucida.</title>
        <authorList>
            <person name="Kadobianskyi M."/>
            <person name="Schulze L."/>
            <person name="Schuelke M."/>
            <person name="Judkewitz B."/>
        </authorList>
    </citation>
    <scope>NUCLEOTIDE SEQUENCE [LARGE SCALE GENOMIC DNA]</scope>
    <source>
        <strain evidence="6 7">Bolton</strain>
    </source>
</reference>
<dbReference type="GO" id="GO:0005814">
    <property type="term" value="C:centriole"/>
    <property type="evidence" value="ECO:0007669"/>
    <property type="project" value="TreeGrafter"/>
</dbReference>
<feature type="region of interest" description="Disordered" evidence="3">
    <location>
        <begin position="84"/>
        <end position="138"/>
    </location>
</feature>
<evidence type="ECO:0000256" key="3">
    <source>
        <dbReference type="SAM" id="MobiDB-lite"/>
    </source>
</evidence>
<dbReference type="InterPro" id="IPR009852">
    <property type="entry name" value="CENPJ_C_dom"/>
</dbReference>
<proteinExistence type="inferred from homology"/>
<feature type="domain" description="Centromere protein J C-terminal" evidence="4">
    <location>
        <begin position="571"/>
        <end position="603"/>
    </location>
</feature>
<dbReference type="Pfam" id="PF25779">
    <property type="entry name" value="Tubulin-bind_CPAP"/>
    <property type="match status" value="1"/>
</dbReference>
<dbReference type="STRING" id="623744.A0A553QAG9"/>
<dbReference type="InterPro" id="IPR026581">
    <property type="entry name" value="TCP10L/CENPJ"/>
</dbReference>
<evidence type="ECO:0000256" key="1">
    <source>
        <dbReference type="ARBA" id="ARBA00005627"/>
    </source>
</evidence>
<dbReference type="InterPro" id="IPR047002">
    <property type="entry name" value="Tcp10_C_sf"/>
</dbReference>
<feature type="non-terminal residue" evidence="6">
    <location>
        <position position="1"/>
    </location>
</feature>
<evidence type="ECO:0000259" key="5">
    <source>
        <dbReference type="Pfam" id="PF25779"/>
    </source>
</evidence>